<evidence type="ECO:0000256" key="4">
    <source>
        <dbReference type="ARBA" id="ARBA00022741"/>
    </source>
</evidence>
<dbReference type="GO" id="GO:0005524">
    <property type="term" value="F:ATP binding"/>
    <property type="evidence" value="ECO:0007669"/>
    <property type="project" value="UniProtKB-KW"/>
</dbReference>
<keyword evidence="2" id="KW-0813">Transport</keyword>
<comment type="subcellular location">
    <subcellularLocation>
        <location evidence="1">Cell membrane</location>
        <topology evidence="1">Peripheral membrane protein</topology>
    </subcellularLocation>
</comment>
<dbReference type="SUPFAM" id="SSF52540">
    <property type="entry name" value="P-loop containing nucleoside triphosphate hydrolases"/>
    <property type="match status" value="1"/>
</dbReference>
<dbReference type="InterPro" id="IPR050166">
    <property type="entry name" value="ABC_transporter_ATP-bind"/>
</dbReference>
<gene>
    <name evidence="8" type="ORF">LVISKB_1772</name>
</gene>
<protein>
    <submittedName>
        <fullName evidence="8">Aliphatic sulfonates import ATP-binding protein SsuB</fullName>
    </submittedName>
</protein>
<dbReference type="InterPro" id="IPR003593">
    <property type="entry name" value="AAA+_ATPase"/>
</dbReference>
<dbReference type="PROSITE" id="PS50893">
    <property type="entry name" value="ABC_TRANSPORTER_2"/>
    <property type="match status" value="1"/>
</dbReference>
<dbReference type="InterPro" id="IPR003439">
    <property type="entry name" value="ABC_transporter-like_ATP-bd"/>
</dbReference>
<evidence type="ECO:0000313" key="9">
    <source>
        <dbReference type="Proteomes" id="UP000012042"/>
    </source>
</evidence>
<keyword evidence="5 8" id="KW-0067">ATP-binding</keyword>
<dbReference type="Pfam" id="PF00005">
    <property type="entry name" value="ABC_tran"/>
    <property type="match status" value="1"/>
</dbReference>
<evidence type="ECO:0000256" key="1">
    <source>
        <dbReference type="ARBA" id="ARBA00004202"/>
    </source>
</evidence>
<feature type="domain" description="ABC transporter" evidence="7">
    <location>
        <begin position="9"/>
        <end position="256"/>
    </location>
</feature>
<dbReference type="Gene3D" id="3.40.50.300">
    <property type="entry name" value="P-loop containing nucleotide triphosphate hydrolases"/>
    <property type="match status" value="1"/>
</dbReference>
<dbReference type="EMBL" id="AP012167">
    <property type="protein sequence ID" value="BAN07407.1"/>
    <property type="molecule type" value="Genomic_DNA"/>
</dbReference>
<evidence type="ECO:0000256" key="3">
    <source>
        <dbReference type="ARBA" id="ARBA00022475"/>
    </source>
</evidence>
<accession>M5AGF2</accession>
<dbReference type="InterPro" id="IPR027417">
    <property type="entry name" value="P-loop_NTPase"/>
</dbReference>
<dbReference type="PROSITE" id="PS00211">
    <property type="entry name" value="ABC_TRANSPORTER_1"/>
    <property type="match status" value="1"/>
</dbReference>
<name>M5AGF2_LEVBR</name>
<evidence type="ECO:0000256" key="6">
    <source>
        <dbReference type="ARBA" id="ARBA00023136"/>
    </source>
</evidence>
<proteinExistence type="predicted"/>
<dbReference type="SMART" id="SM00382">
    <property type="entry name" value="AAA"/>
    <property type="match status" value="1"/>
</dbReference>
<keyword evidence="3" id="KW-1003">Cell membrane</keyword>
<organism evidence="8 9">
    <name type="scientific">Levilactobacillus brevis KB290</name>
    <dbReference type="NCBI Taxonomy" id="1001583"/>
    <lineage>
        <taxon>Bacteria</taxon>
        <taxon>Bacillati</taxon>
        <taxon>Bacillota</taxon>
        <taxon>Bacilli</taxon>
        <taxon>Lactobacillales</taxon>
        <taxon>Lactobacillaceae</taxon>
        <taxon>Levilactobacillus</taxon>
    </lineage>
</organism>
<dbReference type="PANTHER" id="PTHR42788">
    <property type="entry name" value="TAURINE IMPORT ATP-BINDING PROTEIN-RELATED"/>
    <property type="match status" value="1"/>
</dbReference>
<keyword evidence="4" id="KW-0547">Nucleotide-binding</keyword>
<evidence type="ECO:0000256" key="5">
    <source>
        <dbReference type="ARBA" id="ARBA00022840"/>
    </source>
</evidence>
<evidence type="ECO:0000259" key="7">
    <source>
        <dbReference type="PROSITE" id="PS50893"/>
    </source>
</evidence>
<dbReference type="KEGG" id="lbk:LVISKB_1772"/>
<keyword evidence="6" id="KW-0472">Membrane</keyword>
<dbReference type="GO" id="GO:0016887">
    <property type="term" value="F:ATP hydrolysis activity"/>
    <property type="evidence" value="ECO:0007669"/>
    <property type="project" value="InterPro"/>
</dbReference>
<dbReference type="PANTHER" id="PTHR42788:SF7">
    <property type="entry name" value="NITRATE ABC TRANSPORTER ATP-BINDING PROTEIN"/>
    <property type="match status" value="1"/>
</dbReference>
<dbReference type="Proteomes" id="UP000012042">
    <property type="component" value="Chromosome"/>
</dbReference>
<dbReference type="HOGENOM" id="CLU_000604_1_22_9"/>
<dbReference type="AlphaFoldDB" id="M5AGF2"/>
<sequence length="259" mass="28521">MNMQQPAVLSVKHLQKVFFPGTANERHVLKNVSLEITPGDFVAVIGNNGAGKSTLLNTIAGTLPVDAGEMTLAGHRVTKKSVAYRAKWLSRVFQDPKMGTAGELSVAQNLTLAQEHTGSMSLRRYRRADQLAAYQELLRPLEMGLEDRLTTQVKYLSGGQRQALSLLMATLSQPELLLLDEHTAALDPQTSQKVMDLTQKIVTSHHLTTMMITHKMSDALTYGNRLVMVQDGQIKLDVRGAEKANLRAEDLLTLFTATD</sequence>
<reference evidence="8 9" key="1">
    <citation type="journal article" date="2013" name="PLoS ONE">
        <title>Genomic Analysis by Deep Sequencing of the Probiotic Lactobacillus brevis KB290 Harboring Nine Plasmids Reveals Genomic Stability.</title>
        <authorList>
            <person name="Fukao M."/>
            <person name="Oshima K."/>
            <person name="Morita H."/>
            <person name="Toh H."/>
            <person name="Suda W."/>
            <person name="Kim S.W."/>
            <person name="Suzuki S."/>
            <person name="Yakabe T."/>
            <person name="Hattori M."/>
            <person name="Yajima N."/>
        </authorList>
    </citation>
    <scope>NUCLEOTIDE SEQUENCE [LARGE SCALE GENOMIC DNA]</scope>
    <source>
        <strain evidence="8 9">KB290</strain>
    </source>
</reference>
<evidence type="ECO:0000256" key="2">
    <source>
        <dbReference type="ARBA" id="ARBA00022448"/>
    </source>
</evidence>
<evidence type="ECO:0000313" key="8">
    <source>
        <dbReference type="EMBL" id="BAN07407.1"/>
    </source>
</evidence>
<dbReference type="InterPro" id="IPR017871">
    <property type="entry name" value="ABC_transporter-like_CS"/>
</dbReference>
<dbReference type="GO" id="GO:0005886">
    <property type="term" value="C:plasma membrane"/>
    <property type="evidence" value="ECO:0007669"/>
    <property type="project" value="UniProtKB-SubCell"/>
</dbReference>
<dbReference type="PATRIC" id="fig|1001583.3.peg.1760"/>